<accession>A0AAD9QW48</accession>
<feature type="transmembrane region" description="Helical" evidence="11">
    <location>
        <begin position="232"/>
        <end position="254"/>
    </location>
</feature>
<comment type="similarity">
    <text evidence="10">Belongs to the G-protein coupled receptor 1 family.</text>
</comment>
<dbReference type="Pfam" id="PF00001">
    <property type="entry name" value="7tm_1"/>
    <property type="match status" value="1"/>
</dbReference>
<keyword evidence="8" id="KW-0325">Glycoprotein</keyword>
<evidence type="ECO:0000313" key="13">
    <source>
        <dbReference type="EMBL" id="KAK2568210.1"/>
    </source>
</evidence>
<name>A0AAD9QW48_ACRCE</name>
<dbReference type="AlphaFoldDB" id="A0AAD9QW48"/>
<evidence type="ECO:0000259" key="12">
    <source>
        <dbReference type="PROSITE" id="PS50262"/>
    </source>
</evidence>
<gene>
    <name evidence="13" type="ORF">P5673_007205</name>
</gene>
<keyword evidence="6 11" id="KW-0472">Membrane</keyword>
<dbReference type="PANTHER" id="PTHR24246">
    <property type="entry name" value="OLFACTORY RECEPTOR AND ADENOSINE RECEPTOR"/>
    <property type="match status" value="1"/>
</dbReference>
<dbReference type="PRINTS" id="PR00237">
    <property type="entry name" value="GPCRRHODOPSN"/>
</dbReference>
<evidence type="ECO:0000256" key="5">
    <source>
        <dbReference type="ARBA" id="ARBA00023040"/>
    </source>
</evidence>
<feature type="transmembrane region" description="Helical" evidence="11">
    <location>
        <begin position="59"/>
        <end position="80"/>
    </location>
</feature>
<evidence type="ECO:0000256" key="4">
    <source>
        <dbReference type="ARBA" id="ARBA00022989"/>
    </source>
</evidence>
<dbReference type="GO" id="GO:0004930">
    <property type="term" value="F:G protein-coupled receptor activity"/>
    <property type="evidence" value="ECO:0007669"/>
    <property type="project" value="UniProtKB-KW"/>
</dbReference>
<dbReference type="InterPro" id="IPR000276">
    <property type="entry name" value="GPCR_Rhodpsn"/>
</dbReference>
<evidence type="ECO:0000256" key="3">
    <source>
        <dbReference type="ARBA" id="ARBA00022692"/>
    </source>
</evidence>
<keyword evidence="3 10" id="KW-0812">Transmembrane</keyword>
<feature type="transmembrane region" description="Helical" evidence="11">
    <location>
        <begin position="134"/>
        <end position="155"/>
    </location>
</feature>
<dbReference type="PANTHER" id="PTHR24246:SF27">
    <property type="entry name" value="ADENOSINE RECEPTOR, ISOFORM A"/>
    <property type="match status" value="1"/>
</dbReference>
<keyword evidence="14" id="KW-1185">Reference proteome</keyword>
<keyword evidence="5 10" id="KW-0297">G-protein coupled receptor</keyword>
<feature type="transmembrane region" description="Helical" evidence="11">
    <location>
        <begin position="29"/>
        <end position="47"/>
    </location>
</feature>
<dbReference type="PROSITE" id="PS50262">
    <property type="entry name" value="G_PROTEIN_RECEP_F1_2"/>
    <property type="match status" value="1"/>
</dbReference>
<dbReference type="Gene3D" id="1.20.1070.10">
    <property type="entry name" value="Rhodopsin 7-helix transmembrane proteins"/>
    <property type="match status" value="1"/>
</dbReference>
<evidence type="ECO:0000256" key="9">
    <source>
        <dbReference type="ARBA" id="ARBA00023224"/>
    </source>
</evidence>
<keyword evidence="4 11" id="KW-1133">Transmembrane helix</keyword>
<keyword evidence="2" id="KW-1003">Cell membrane</keyword>
<comment type="subcellular location">
    <subcellularLocation>
        <location evidence="1">Cell membrane</location>
        <topology evidence="1">Multi-pass membrane protein</topology>
    </subcellularLocation>
</comment>
<dbReference type="Proteomes" id="UP001249851">
    <property type="component" value="Unassembled WGS sequence"/>
</dbReference>
<dbReference type="EMBL" id="JARQWQ010000012">
    <property type="protein sequence ID" value="KAK2568210.1"/>
    <property type="molecule type" value="Genomic_DNA"/>
</dbReference>
<dbReference type="GO" id="GO:0005886">
    <property type="term" value="C:plasma membrane"/>
    <property type="evidence" value="ECO:0007669"/>
    <property type="project" value="UniProtKB-SubCell"/>
</dbReference>
<feature type="transmembrane region" description="Helical" evidence="11">
    <location>
        <begin position="86"/>
        <end position="113"/>
    </location>
</feature>
<feature type="transmembrane region" description="Helical" evidence="11">
    <location>
        <begin position="175"/>
        <end position="204"/>
    </location>
</feature>
<feature type="domain" description="G-protein coupled receptors family 1 profile" evidence="12">
    <location>
        <begin position="38"/>
        <end position="288"/>
    </location>
</feature>
<evidence type="ECO:0000256" key="6">
    <source>
        <dbReference type="ARBA" id="ARBA00023136"/>
    </source>
</evidence>
<dbReference type="SUPFAM" id="SSF81321">
    <property type="entry name" value="Family A G protein-coupled receptor-like"/>
    <property type="match status" value="1"/>
</dbReference>
<evidence type="ECO:0000256" key="8">
    <source>
        <dbReference type="ARBA" id="ARBA00023180"/>
    </source>
</evidence>
<reference evidence="13" key="1">
    <citation type="journal article" date="2023" name="G3 (Bethesda)">
        <title>Whole genome assembly and annotation of the endangered Caribbean coral Acropora cervicornis.</title>
        <authorList>
            <person name="Selwyn J.D."/>
            <person name="Vollmer S.V."/>
        </authorList>
    </citation>
    <scope>NUCLEOTIDE SEQUENCE</scope>
    <source>
        <strain evidence="13">K2</strain>
    </source>
</reference>
<evidence type="ECO:0000256" key="7">
    <source>
        <dbReference type="ARBA" id="ARBA00023170"/>
    </source>
</evidence>
<evidence type="ECO:0000256" key="1">
    <source>
        <dbReference type="ARBA" id="ARBA00004651"/>
    </source>
</evidence>
<comment type="caution">
    <text evidence="13">The sequence shown here is derived from an EMBL/GenBank/DDBJ whole genome shotgun (WGS) entry which is preliminary data.</text>
</comment>
<proteinExistence type="inferred from homology"/>
<keyword evidence="7 10" id="KW-0675">Receptor</keyword>
<dbReference type="CDD" id="cd00637">
    <property type="entry name" value="7tm_classA_rhodopsin-like"/>
    <property type="match status" value="1"/>
</dbReference>
<reference evidence="13" key="2">
    <citation type="journal article" date="2023" name="Science">
        <title>Genomic signatures of disease resistance in endangered staghorn corals.</title>
        <authorList>
            <person name="Vollmer S.V."/>
            <person name="Selwyn J.D."/>
            <person name="Despard B.A."/>
            <person name="Roesel C.L."/>
        </authorList>
    </citation>
    <scope>NUCLEOTIDE SEQUENCE</scope>
    <source>
        <strain evidence="13">K2</strain>
    </source>
</reference>
<dbReference type="InterPro" id="IPR017452">
    <property type="entry name" value="GPCR_Rhodpsn_7TM"/>
</dbReference>
<protein>
    <submittedName>
        <fullName evidence="13">Beta-2 adrenergic receptor</fullName>
    </submittedName>
</protein>
<evidence type="ECO:0000256" key="11">
    <source>
        <dbReference type="SAM" id="Phobius"/>
    </source>
</evidence>
<keyword evidence="9 10" id="KW-0807">Transducer</keyword>
<sequence length="345" mass="39487">MVNNSTVHRDNAIPLCSQGFYGPIHSPLILFWLFIVAANGIEIALMLCKETLRTVSNRFLVSLAISDLFFGVVAMPLFLVCNINRTILVCVFSTGFIRFTAISSVFHLLLVACDRYTMIVYPMKYQTILTRPRATFLITLTWCLAFFSSFIQLSWYKESSTFTDTTEGGFLIDKIYFLFVLTVFVFLPLLLIVFTYTRILIISLRHILSVRRRRRNLHQPVSPIVHDLKGTFVLLSMMLIFVGCWLPFFLLILQDHISETFLILNSGWSSCLVLYLRFLPPLTNPLLCAFCKQDFRRAWGSFIRQQRLSVRLNIYSLVSVSGIRDRTLSTAVNDVTNAEGITNGP</sequence>
<evidence type="ECO:0000256" key="10">
    <source>
        <dbReference type="RuleBase" id="RU000688"/>
    </source>
</evidence>
<evidence type="ECO:0000256" key="2">
    <source>
        <dbReference type="ARBA" id="ARBA00022475"/>
    </source>
</evidence>
<evidence type="ECO:0000313" key="14">
    <source>
        <dbReference type="Proteomes" id="UP001249851"/>
    </source>
</evidence>
<dbReference type="PROSITE" id="PS00237">
    <property type="entry name" value="G_PROTEIN_RECEP_F1_1"/>
    <property type="match status" value="1"/>
</dbReference>
<organism evidence="13 14">
    <name type="scientific">Acropora cervicornis</name>
    <name type="common">Staghorn coral</name>
    <dbReference type="NCBI Taxonomy" id="6130"/>
    <lineage>
        <taxon>Eukaryota</taxon>
        <taxon>Metazoa</taxon>
        <taxon>Cnidaria</taxon>
        <taxon>Anthozoa</taxon>
        <taxon>Hexacorallia</taxon>
        <taxon>Scleractinia</taxon>
        <taxon>Astrocoeniina</taxon>
        <taxon>Acroporidae</taxon>
        <taxon>Acropora</taxon>
    </lineage>
</organism>